<dbReference type="AlphaFoldDB" id="A0AAV8ZP41"/>
<proteinExistence type="predicted"/>
<dbReference type="EMBL" id="JANEYF010001009">
    <property type="protein sequence ID" value="KAJ8966436.1"/>
    <property type="molecule type" value="Genomic_DNA"/>
</dbReference>
<keyword evidence="1" id="KW-0812">Transmembrane</keyword>
<name>A0AAV8ZP41_9CUCU</name>
<evidence type="ECO:0000256" key="1">
    <source>
        <dbReference type="SAM" id="Phobius"/>
    </source>
</evidence>
<evidence type="ECO:0000313" key="3">
    <source>
        <dbReference type="EMBL" id="KAJ8966436.1"/>
    </source>
</evidence>
<reference evidence="3" key="1">
    <citation type="journal article" date="2023" name="Insect Mol. Biol.">
        <title>Genome sequencing provides insights into the evolution of gene families encoding plant cell wall-degrading enzymes in longhorned beetles.</title>
        <authorList>
            <person name="Shin N.R."/>
            <person name="Okamura Y."/>
            <person name="Kirsch R."/>
            <person name="Pauchet Y."/>
        </authorList>
    </citation>
    <scope>NUCLEOTIDE SEQUENCE</scope>
    <source>
        <strain evidence="3">RBIC_L_NR</strain>
    </source>
</reference>
<sequence>MEYFVVKCDMRADMTYLLDEKLLSLLLHVREQNNQILEILNKNKSTLTDQFLPEDIPISLPLDNNEDLLKLETYLSETNNAATLTSHLSRLGGRDIDGKINLVLKRCLTNKLAPNFSFYGKRQEKKAFCELRLMKVILSTYSIIYAIFVNKIKFVNFSGY</sequence>
<protein>
    <recommendedName>
        <fullName evidence="2">DUF4806 domain-containing protein</fullName>
    </recommendedName>
</protein>
<organism evidence="3 4">
    <name type="scientific">Rhamnusium bicolor</name>
    <dbReference type="NCBI Taxonomy" id="1586634"/>
    <lineage>
        <taxon>Eukaryota</taxon>
        <taxon>Metazoa</taxon>
        <taxon>Ecdysozoa</taxon>
        <taxon>Arthropoda</taxon>
        <taxon>Hexapoda</taxon>
        <taxon>Insecta</taxon>
        <taxon>Pterygota</taxon>
        <taxon>Neoptera</taxon>
        <taxon>Endopterygota</taxon>
        <taxon>Coleoptera</taxon>
        <taxon>Polyphaga</taxon>
        <taxon>Cucujiformia</taxon>
        <taxon>Chrysomeloidea</taxon>
        <taxon>Cerambycidae</taxon>
        <taxon>Lepturinae</taxon>
        <taxon>Rhagiini</taxon>
        <taxon>Rhamnusium</taxon>
    </lineage>
</organism>
<feature type="transmembrane region" description="Helical" evidence="1">
    <location>
        <begin position="131"/>
        <end position="148"/>
    </location>
</feature>
<feature type="domain" description="DUF4806" evidence="2">
    <location>
        <begin position="58"/>
        <end position="143"/>
    </location>
</feature>
<keyword evidence="1" id="KW-1133">Transmembrane helix</keyword>
<comment type="caution">
    <text evidence="3">The sequence shown here is derived from an EMBL/GenBank/DDBJ whole genome shotgun (WGS) entry which is preliminary data.</text>
</comment>
<dbReference type="InterPro" id="IPR032071">
    <property type="entry name" value="DUF4806"/>
</dbReference>
<evidence type="ECO:0000313" key="4">
    <source>
        <dbReference type="Proteomes" id="UP001162156"/>
    </source>
</evidence>
<dbReference type="Pfam" id="PF16064">
    <property type="entry name" value="DUF4806"/>
    <property type="match status" value="1"/>
</dbReference>
<dbReference type="Proteomes" id="UP001162156">
    <property type="component" value="Unassembled WGS sequence"/>
</dbReference>
<evidence type="ECO:0000259" key="2">
    <source>
        <dbReference type="Pfam" id="PF16064"/>
    </source>
</evidence>
<accession>A0AAV8ZP41</accession>
<keyword evidence="1" id="KW-0472">Membrane</keyword>
<gene>
    <name evidence="3" type="ORF">NQ314_003534</name>
</gene>
<keyword evidence="4" id="KW-1185">Reference proteome</keyword>